<dbReference type="SMART" id="SM00850">
    <property type="entry name" value="LytTR"/>
    <property type="match status" value="1"/>
</dbReference>
<dbReference type="PROSITE" id="PS50110">
    <property type="entry name" value="RESPONSE_REGULATORY"/>
    <property type="match status" value="1"/>
</dbReference>
<feature type="modified residue" description="4-aspartylphosphate" evidence="1">
    <location>
        <position position="54"/>
    </location>
</feature>
<comment type="caution">
    <text evidence="4">The sequence shown here is derived from an EMBL/GenBank/DDBJ whole genome shotgun (WGS) entry which is preliminary data.</text>
</comment>
<dbReference type="Gene3D" id="2.40.50.1020">
    <property type="entry name" value="LytTr DNA-binding domain"/>
    <property type="match status" value="1"/>
</dbReference>
<name>A0ABV6HIZ5_9SPHI</name>
<dbReference type="InterPro" id="IPR001789">
    <property type="entry name" value="Sig_transdc_resp-reg_receiver"/>
</dbReference>
<feature type="domain" description="Response regulatory" evidence="2">
    <location>
        <begin position="3"/>
        <end position="114"/>
    </location>
</feature>
<organism evidence="4 5">
    <name type="scientific">Olivibacter oleidegradans</name>
    <dbReference type="NCBI Taxonomy" id="760123"/>
    <lineage>
        <taxon>Bacteria</taxon>
        <taxon>Pseudomonadati</taxon>
        <taxon>Bacteroidota</taxon>
        <taxon>Sphingobacteriia</taxon>
        <taxon>Sphingobacteriales</taxon>
        <taxon>Sphingobacteriaceae</taxon>
        <taxon>Olivibacter</taxon>
    </lineage>
</organism>
<dbReference type="InterPro" id="IPR011006">
    <property type="entry name" value="CheY-like_superfamily"/>
</dbReference>
<keyword evidence="1" id="KW-0597">Phosphoprotein</keyword>
<dbReference type="PROSITE" id="PS50930">
    <property type="entry name" value="HTH_LYTTR"/>
    <property type="match status" value="1"/>
</dbReference>
<evidence type="ECO:0000259" key="3">
    <source>
        <dbReference type="PROSITE" id="PS50930"/>
    </source>
</evidence>
<dbReference type="Gene3D" id="3.40.50.2300">
    <property type="match status" value="1"/>
</dbReference>
<dbReference type="Proteomes" id="UP001589774">
    <property type="component" value="Unassembled WGS sequence"/>
</dbReference>
<evidence type="ECO:0000256" key="1">
    <source>
        <dbReference type="PROSITE-ProRule" id="PRU00169"/>
    </source>
</evidence>
<sequence length="235" mass="27038">MINCIAIDDEPAALEQISRYLKLVPDIALIGTTTRPVEGLEMAGELKVHAIFLDMEMDEMTGVEVMRRLDPSIKVIVCTAYTEFAIESIELNAVDYLLKPVQFDRFEKAVEKLKERVLHRTLELPVVKNDYIFVQVEHKGKLKKIDFSDIIYIAARGNDVVFHAHDEFVVSAMRMDDIEPELRVTDGFIRIHRSYIVSIKMIDVIDEGLVKLKNKKALKIGRTYKDYVLKTLYPH</sequence>
<dbReference type="InterPro" id="IPR007492">
    <property type="entry name" value="LytTR_DNA-bd_dom"/>
</dbReference>
<evidence type="ECO:0000259" key="2">
    <source>
        <dbReference type="PROSITE" id="PS50110"/>
    </source>
</evidence>
<dbReference type="SMART" id="SM00448">
    <property type="entry name" value="REC"/>
    <property type="match status" value="1"/>
</dbReference>
<accession>A0ABV6HIZ5</accession>
<evidence type="ECO:0000313" key="5">
    <source>
        <dbReference type="Proteomes" id="UP001589774"/>
    </source>
</evidence>
<feature type="domain" description="HTH LytTR-type" evidence="3">
    <location>
        <begin position="134"/>
        <end position="224"/>
    </location>
</feature>
<dbReference type="RefSeq" id="WP_130857499.1">
    <property type="nucleotide sequence ID" value="NZ_JBHLWO010000002.1"/>
</dbReference>
<dbReference type="InterPro" id="IPR046947">
    <property type="entry name" value="LytR-like"/>
</dbReference>
<evidence type="ECO:0000313" key="4">
    <source>
        <dbReference type="EMBL" id="MFC0318686.1"/>
    </source>
</evidence>
<dbReference type="Pfam" id="PF04397">
    <property type="entry name" value="LytTR"/>
    <property type="match status" value="1"/>
</dbReference>
<dbReference type="EMBL" id="JBHLWO010000002">
    <property type="protein sequence ID" value="MFC0318686.1"/>
    <property type="molecule type" value="Genomic_DNA"/>
</dbReference>
<dbReference type="Pfam" id="PF00072">
    <property type="entry name" value="Response_reg"/>
    <property type="match status" value="1"/>
</dbReference>
<reference evidence="4 5" key="1">
    <citation type="submission" date="2024-09" db="EMBL/GenBank/DDBJ databases">
        <authorList>
            <person name="Sun Q."/>
            <person name="Mori K."/>
        </authorList>
    </citation>
    <scope>NUCLEOTIDE SEQUENCE [LARGE SCALE GENOMIC DNA]</scope>
    <source>
        <strain evidence="4 5">CCM 7765</strain>
    </source>
</reference>
<gene>
    <name evidence="4" type="ORF">ACFFI0_10210</name>
</gene>
<dbReference type="SUPFAM" id="SSF52172">
    <property type="entry name" value="CheY-like"/>
    <property type="match status" value="1"/>
</dbReference>
<keyword evidence="5" id="KW-1185">Reference proteome</keyword>
<dbReference type="PANTHER" id="PTHR37299">
    <property type="entry name" value="TRANSCRIPTIONAL REGULATOR-RELATED"/>
    <property type="match status" value="1"/>
</dbReference>
<proteinExistence type="predicted"/>
<dbReference type="PANTHER" id="PTHR37299:SF1">
    <property type="entry name" value="STAGE 0 SPORULATION PROTEIN A HOMOLOG"/>
    <property type="match status" value="1"/>
</dbReference>
<protein>
    <submittedName>
        <fullName evidence="4">LytR/AlgR family response regulator transcription factor</fullName>
    </submittedName>
</protein>